<evidence type="ECO:0008006" key="5">
    <source>
        <dbReference type="Google" id="ProtNLM"/>
    </source>
</evidence>
<feature type="compositionally biased region" description="Low complexity" evidence="3">
    <location>
        <begin position="188"/>
        <end position="201"/>
    </location>
</feature>
<evidence type="ECO:0000256" key="1">
    <source>
        <dbReference type="ARBA" id="ARBA00004201"/>
    </source>
</evidence>
<reference evidence="4" key="1">
    <citation type="submission" date="2014-05" db="EMBL/GenBank/DDBJ databases">
        <authorList>
            <person name="Chronopoulou M."/>
        </authorList>
    </citation>
    <scope>NUCLEOTIDE SEQUENCE</scope>
    <source>
        <tissue evidence="4">Whole organism</tissue>
    </source>
</reference>
<evidence type="ECO:0000256" key="2">
    <source>
        <dbReference type="ARBA" id="ARBA00022490"/>
    </source>
</evidence>
<dbReference type="PANTHER" id="PTHR21551:SF0">
    <property type="entry name" value="PROTEIN ASSOCIATED WITH TOPO II RELATED-1, ISOFORM A"/>
    <property type="match status" value="1"/>
</dbReference>
<feature type="compositionally biased region" description="Polar residues" evidence="3">
    <location>
        <begin position="118"/>
        <end position="128"/>
    </location>
</feature>
<name>A0A0K2V6N1_LEPSM</name>
<feature type="compositionally biased region" description="Low complexity" evidence="3">
    <location>
        <begin position="164"/>
        <end position="179"/>
    </location>
</feature>
<feature type="region of interest" description="Disordered" evidence="3">
    <location>
        <begin position="1"/>
        <end position="31"/>
    </location>
</feature>
<comment type="subcellular location">
    <subcellularLocation>
        <location evidence="1">Cytoplasm</location>
        <location evidence="1">P-body</location>
    </subcellularLocation>
</comment>
<feature type="compositionally biased region" description="Basic residues" evidence="3">
    <location>
        <begin position="202"/>
        <end position="217"/>
    </location>
</feature>
<dbReference type="KEGG" id="lsm:121123857"/>
<evidence type="ECO:0000313" key="4">
    <source>
        <dbReference type="EMBL" id="CDW46208.1"/>
    </source>
</evidence>
<keyword evidence="2" id="KW-0963">Cytoplasm</keyword>
<sequence length="732" mass="84775">MSDSEEDENFNAFNDDTFGDAASTWEEDSHEQLVAKATVECDQGHGRSPFPDKIEEDIMLLQKEMAHSMKMGLPPQQQHQPTMSLHNRQQNLPLLRSSPFDRMPPIHQRPPWMISAASHEQQQRFSTNQPPPQFAHSQLQHQGQGQPPQQTHQQFHHHNHRQHPSSQYHNQQHMQQQHNLYHRRSQQNHRYNNHNYHGNYNNHHHHQQQQQHHHHFNNARSDASHYNDRNRETFGDELVDAHKQTFREQNQRYYHNHPNNNNMNNNNNHCNNSSNHNNNNYNQFAPSPSNVLITPDRVHANRVLNNRRSEDSTGDPEMDMRRNVQYMMTQKENDEYSGLMTATDRQWVLQIQLSQLKCENPFVDDYYFTVYNQKKKLEAAAIVENINKGYSINKHNTVNIKKNGDHYHDSCSGGSGYDDNNDSQSMEKNLAQTQLKRTDEGPQLLISEYSAGDDSNSYTPVQFDNSLGKLQAASVKAPRMAIDIDCSNNDLHESLTSNAQKDSRKYKQTLLELEHLFFLVIEVEDSEKKLAALPTNTTVRNQVESERVEALAELRKRLSVETNVRRYILVRKGKTLLKRILRHLEQGGVNCVISILFALLPSALRRDRDDQILPELLPQFVEHFDISPESYLIHYLKLLNCGQGASHGYLPTYRNILSSSSLGTTLLLLLVEQLKPSKDQEFVEIFNELSSALKDTPIIVPPVKGYFSIVNCDSDDDPGFYRMQLEKLFSVI</sequence>
<dbReference type="AlphaFoldDB" id="A0A0K2V6N1"/>
<dbReference type="GO" id="GO:0003723">
    <property type="term" value="F:RNA binding"/>
    <property type="evidence" value="ECO:0007669"/>
    <property type="project" value="TreeGrafter"/>
</dbReference>
<dbReference type="EMBL" id="HACA01028847">
    <property type="protein sequence ID" value="CDW46208.1"/>
    <property type="molecule type" value="Transcribed_RNA"/>
</dbReference>
<feature type="compositionally biased region" description="Low complexity" evidence="3">
    <location>
        <begin position="256"/>
        <end position="282"/>
    </location>
</feature>
<dbReference type="GeneID" id="121123857"/>
<feature type="compositionally biased region" description="Polar residues" evidence="3">
    <location>
        <begin position="283"/>
        <end position="292"/>
    </location>
</feature>
<organism evidence="4">
    <name type="scientific">Lepeophtheirus salmonis</name>
    <name type="common">Salmon louse</name>
    <name type="synonym">Caligus salmonis</name>
    <dbReference type="NCBI Taxonomy" id="72036"/>
    <lineage>
        <taxon>Eukaryota</taxon>
        <taxon>Metazoa</taxon>
        <taxon>Ecdysozoa</taxon>
        <taxon>Arthropoda</taxon>
        <taxon>Crustacea</taxon>
        <taxon>Multicrustacea</taxon>
        <taxon>Hexanauplia</taxon>
        <taxon>Copepoda</taxon>
        <taxon>Siphonostomatoida</taxon>
        <taxon>Caligidae</taxon>
        <taxon>Lepeophtheirus</taxon>
    </lineage>
</organism>
<dbReference type="GO" id="GO:0033962">
    <property type="term" value="P:P-body assembly"/>
    <property type="evidence" value="ECO:0007669"/>
    <property type="project" value="TreeGrafter"/>
</dbReference>
<dbReference type="OrthoDB" id="8251691at2759"/>
<dbReference type="RefSeq" id="XP_040574850.1">
    <property type="nucleotide sequence ID" value="XM_040718916.2"/>
</dbReference>
<protein>
    <recommendedName>
        <fullName evidence="5">mRNA decay factor PAT1 domain-containing protein</fullName>
    </recommendedName>
</protein>
<dbReference type="GO" id="GO:0000290">
    <property type="term" value="P:deadenylation-dependent decapping of nuclear-transcribed mRNA"/>
    <property type="evidence" value="ECO:0007669"/>
    <property type="project" value="InterPro"/>
</dbReference>
<dbReference type="GO" id="GO:0000932">
    <property type="term" value="C:P-body"/>
    <property type="evidence" value="ECO:0007669"/>
    <property type="project" value="UniProtKB-SubCell"/>
</dbReference>
<feature type="region of interest" description="Disordered" evidence="3">
    <location>
        <begin position="117"/>
        <end position="229"/>
    </location>
</feature>
<dbReference type="PANTHER" id="PTHR21551">
    <property type="entry name" value="TOPOISOMERASE II-ASSOCIATED PROTEIN PAT1"/>
    <property type="match status" value="1"/>
</dbReference>
<accession>A0A0K2V6N1</accession>
<feature type="compositionally biased region" description="Basic residues" evidence="3">
    <location>
        <begin position="154"/>
        <end position="163"/>
    </location>
</feature>
<proteinExistence type="predicted"/>
<evidence type="ECO:0000256" key="3">
    <source>
        <dbReference type="SAM" id="MobiDB-lite"/>
    </source>
</evidence>
<feature type="region of interest" description="Disordered" evidence="3">
    <location>
        <begin position="253"/>
        <end position="292"/>
    </location>
</feature>
<feature type="compositionally biased region" description="Low complexity" evidence="3">
    <location>
        <begin position="136"/>
        <end position="153"/>
    </location>
</feature>
<dbReference type="InterPro" id="IPR039900">
    <property type="entry name" value="Pat1-like"/>
</dbReference>